<evidence type="ECO:0000256" key="1">
    <source>
        <dbReference type="ARBA" id="ARBA00022612"/>
    </source>
</evidence>
<dbReference type="EMBL" id="JAUFQS010000041">
    <property type="protein sequence ID" value="MDN3689664.1"/>
    <property type="molecule type" value="Genomic_DNA"/>
</dbReference>
<dbReference type="InterPro" id="IPR052404">
    <property type="entry name" value="SPP1-like_terminase"/>
</dbReference>
<dbReference type="PANTHER" id="PTHR41328:SF2">
    <property type="entry name" value="TERMINASE SMALL SUBUNIT"/>
    <property type="match status" value="1"/>
</dbReference>
<sequence>MKLSSKESLFANYYLGEAGFNATKAAKLAGYSEYTARQIGYENLTKPYIKEYIRSRSSEILDQLHITQERVLAELAKIAFSDVTEIFNEDWSLKSKEEICPSASGAIKSLKKSDFSVSVQMHDKIKALQILRDMVKDGDEHP</sequence>
<evidence type="ECO:0000313" key="3">
    <source>
        <dbReference type="EMBL" id="MDN3689664.1"/>
    </source>
</evidence>
<reference evidence="4" key="1">
    <citation type="journal article" date="2019" name="Int. J. Syst. Evol. Microbiol.">
        <title>The Global Catalogue of Microorganisms (GCM) 10K type strain sequencing project: providing services to taxonomists for standard genome sequencing and annotation.</title>
        <authorList>
            <consortium name="The Broad Institute Genomics Platform"/>
            <consortium name="The Broad Institute Genome Sequencing Center for Infectious Disease"/>
            <person name="Wu L."/>
            <person name="Ma J."/>
        </authorList>
    </citation>
    <scope>NUCLEOTIDE SEQUENCE [LARGE SCALE GENOMIC DNA]</scope>
    <source>
        <strain evidence="4">CECT 7706</strain>
    </source>
</reference>
<dbReference type="Gene3D" id="1.10.10.1400">
    <property type="entry name" value="Terminase, small subunit, N-terminal DNA-binding domain, HTH motif"/>
    <property type="match status" value="1"/>
</dbReference>
<dbReference type="RefSeq" id="WP_163385399.1">
    <property type="nucleotide sequence ID" value="NZ_JAUFQS010000041.1"/>
</dbReference>
<comment type="caution">
    <text evidence="3">The sequence shown here is derived from an EMBL/GenBank/DDBJ whole genome shotgun (WGS) entry which is preliminary data.</text>
</comment>
<gene>
    <name evidence="3" type="ORF">QWZ15_17700</name>
</gene>
<proteinExistence type="predicted"/>
<keyword evidence="1" id="KW-1188">Viral release from host cell</keyword>
<evidence type="ECO:0000256" key="2">
    <source>
        <dbReference type="ARBA" id="ARBA00023219"/>
    </source>
</evidence>
<keyword evidence="4" id="KW-1185">Reference proteome</keyword>
<dbReference type="PANTHER" id="PTHR41328">
    <property type="entry name" value="TERMINASE SMALL SUBUNIT-RELATED"/>
    <property type="match status" value="1"/>
</dbReference>
<dbReference type="InterPro" id="IPR005335">
    <property type="entry name" value="Terminase_ssu"/>
</dbReference>
<dbReference type="InterPro" id="IPR038713">
    <property type="entry name" value="Terminase_Gp1_N_sf"/>
</dbReference>
<name>A0ABT8CA37_9BACT</name>
<protein>
    <submittedName>
        <fullName evidence="3">Terminase small subunit</fullName>
    </submittedName>
</protein>
<keyword evidence="2" id="KW-0231">Viral genome packaging</keyword>
<accession>A0ABT8CA37</accession>
<evidence type="ECO:0000313" key="4">
    <source>
        <dbReference type="Proteomes" id="UP001236663"/>
    </source>
</evidence>
<dbReference type="Pfam" id="PF03592">
    <property type="entry name" value="Terminase_2"/>
    <property type="match status" value="1"/>
</dbReference>
<organism evidence="3 4">
    <name type="scientific">Cyclobacterium jeungdonense</name>
    <dbReference type="NCBI Taxonomy" id="708087"/>
    <lineage>
        <taxon>Bacteria</taxon>
        <taxon>Pseudomonadati</taxon>
        <taxon>Bacteroidota</taxon>
        <taxon>Cytophagia</taxon>
        <taxon>Cytophagales</taxon>
        <taxon>Cyclobacteriaceae</taxon>
        <taxon>Cyclobacterium</taxon>
    </lineage>
</organism>
<dbReference type="Proteomes" id="UP001236663">
    <property type="component" value="Unassembled WGS sequence"/>
</dbReference>